<comment type="activity regulation">
    <text evidence="10">Na(+) is not transported, but it plays an essential structural role and its presence is essential for fluoride channel function.</text>
</comment>
<evidence type="ECO:0000256" key="10">
    <source>
        <dbReference type="HAMAP-Rule" id="MF_00454"/>
    </source>
</evidence>
<evidence type="ECO:0000256" key="3">
    <source>
        <dbReference type="ARBA" id="ARBA00022692"/>
    </source>
</evidence>
<evidence type="ECO:0000256" key="5">
    <source>
        <dbReference type="ARBA" id="ARBA00023136"/>
    </source>
</evidence>
<reference evidence="11" key="1">
    <citation type="submission" date="2022-02" db="EMBL/GenBank/DDBJ databases">
        <title>Corynebacterium sp. from urogenital microbiome.</title>
        <authorList>
            <person name="Cappelli E.A."/>
            <person name="Ribeiro T.G."/>
            <person name="Peixe L."/>
        </authorList>
    </citation>
    <scope>NUCLEOTIDE SEQUENCE</scope>
    <source>
        <strain evidence="11">C9Ua_112</strain>
    </source>
</reference>
<keyword evidence="5 10" id="KW-0472">Membrane</keyword>
<dbReference type="HAMAP" id="MF_00454">
    <property type="entry name" value="FluC"/>
    <property type="match status" value="1"/>
</dbReference>
<evidence type="ECO:0000256" key="4">
    <source>
        <dbReference type="ARBA" id="ARBA00022989"/>
    </source>
</evidence>
<keyword evidence="12" id="KW-1185">Reference proteome</keyword>
<keyword evidence="10" id="KW-0813">Transport</keyword>
<dbReference type="RefSeq" id="WP_269954947.1">
    <property type="nucleotide sequence ID" value="NZ_JAKMUV010000006.1"/>
</dbReference>
<evidence type="ECO:0000313" key="12">
    <source>
        <dbReference type="Proteomes" id="UP001146505"/>
    </source>
</evidence>
<dbReference type="GO" id="GO:0046872">
    <property type="term" value="F:metal ion binding"/>
    <property type="evidence" value="ECO:0007669"/>
    <property type="project" value="UniProtKB-KW"/>
</dbReference>
<keyword evidence="6 10" id="KW-0407">Ion channel</keyword>
<dbReference type="AlphaFoldDB" id="A0A9X3RQD2"/>
<keyword evidence="2 10" id="KW-1003">Cell membrane</keyword>
<evidence type="ECO:0000256" key="6">
    <source>
        <dbReference type="ARBA" id="ARBA00023303"/>
    </source>
</evidence>
<comment type="catalytic activity">
    <reaction evidence="8">
        <text>fluoride(in) = fluoride(out)</text>
        <dbReference type="Rhea" id="RHEA:76159"/>
        <dbReference type="ChEBI" id="CHEBI:17051"/>
    </reaction>
    <physiologicalReaction direction="left-to-right" evidence="8">
        <dbReference type="Rhea" id="RHEA:76160"/>
    </physiologicalReaction>
</comment>
<comment type="subcellular location">
    <subcellularLocation>
        <location evidence="1 10">Cell membrane</location>
        <topology evidence="1 10">Multi-pass membrane protein</topology>
    </subcellularLocation>
</comment>
<comment type="caution">
    <text evidence="11">The sequence shown here is derived from an EMBL/GenBank/DDBJ whole genome shotgun (WGS) entry which is preliminary data.</text>
</comment>
<keyword evidence="10" id="KW-0915">Sodium</keyword>
<evidence type="ECO:0000313" key="11">
    <source>
        <dbReference type="EMBL" id="MCZ9305165.1"/>
    </source>
</evidence>
<protein>
    <recommendedName>
        <fullName evidence="10">Fluoride-specific ion channel FluC</fullName>
    </recommendedName>
</protein>
<keyword evidence="10" id="KW-0406">Ion transport</keyword>
<dbReference type="Proteomes" id="UP001146505">
    <property type="component" value="Unassembled WGS sequence"/>
</dbReference>
<gene>
    <name evidence="10" type="primary">fluC</name>
    <name evidence="10" type="synonym">crcB</name>
    <name evidence="11" type="ORF">L8U58_06425</name>
</gene>
<evidence type="ECO:0000256" key="8">
    <source>
        <dbReference type="ARBA" id="ARBA00035585"/>
    </source>
</evidence>
<proteinExistence type="inferred from homology"/>
<dbReference type="GO" id="GO:0005886">
    <property type="term" value="C:plasma membrane"/>
    <property type="evidence" value="ECO:0007669"/>
    <property type="project" value="UniProtKB-SubCell"/>
</dbReference>
<comment type="similarity">
    <text evidence="7 10">Belongs to the fluoride channel Fluc/FEX (TC 1.A.43) family.</text>
</comment>
<dbReference type="GO" id="GO:0140114">
    <property type="term" value="P:cellular detoxification of fluoride"/>
    <property type="evidence" value="ECO:0007669"/>
    <property type="project" value="UniProtKB-UniRule"/>
</dbReference>
<feature type="transmembrane region" description="Helical" evidence="10">
    <location>
        <begin position="125"/>
        <end position="150"/>
    </location>
</feature>
<feature type="transmembrane region" description="Helical" evidence="10">
    <location>
        <begin position="84"/>
        <end position="105"/>
    </location>
</feature>
<sequence length="184" mass="18595">MKRLPPVALVFLGGALGAILRWALTIWLPALGDPTRVPGAATQLNAFGFVTLGDAALLLVNVLGALILALLVGLIPRAADPRRAFWGTGVLGGFTSFSSLAAAVVGADVARELFIHDATSSTAPVLIGAAYGVCTLALGLFAAAAGLRLGRDLNTLGSMRRAAVGKAPTDGADIVREARGGGGR</sequence>
<accession>A0A9X3RQD2</accession>
<evidence type="ECO:0000256" key="2">
    <source>
        <dbReference type="ARBA" id="ARBA00022475"/>
    </source>
</evidence>
<organism evidence="11 12">
    <name type="scientific">Corynebacterium macclintockiae</name>
    <dbReference type="NCBI Taxonomy" id="2913501"/>
    <lineage>
        <taxon>Bacteria</taxon>
        <taxon>Bacillati</taxon>
        <taxon>Actinomycetota</taxon>
        <taxon>Actinomycetes</taxon>
        <taxon>Mycobacteriales</taxon>
        <taxon>Corynebacteriaceae</taxon>
        <taxon>Corynebacterium</taxon>
    </lineage>
</organism>
<evidence type="ECO:0000256" key="1">
    <source>
        <dbReference type="ARBA" id="ARBA00004651"/>
    </source>
</evidence>
<dbReference type="GeneID" id="301813180"/>
<keyword evidence="4 10" id="KW-1133">Transmembrane helix</keyword>
<dbReference type="EMBL" id="JAKMUV010000006">
    <property type="protein sequence ID" value="MCZ9305165.1"/>
    <property type="molecule type" value="Genomic_DNA"/>
</dbReference>
<dbReference type="InterPro" id="IPR003691">
    <property type="entry name" value="FluC"/>
</dbReference>
<evidence type="ECO:0000256" key="9">
    <source>
        <dbReference type="ARBA" id="ARBA00049940"/>
    </source>
</evidence>
<keyword evidence="3 10" id="KW-0812">Transmembrane</keyword>
<name>A0A9X3RQD2_9CORY</name>
<feature type="binding site" evidence="10">
    <location>
        <position position="95"/>
    </location>
    <ligand>
        <name>Na(+)</name>
        <dbReference type="ChEBI" id="CHEBI:29101"/>
        <note>structural</note>
    </ligand>
</feature>
<dbReference type="GO" id="GO:0062054">
    <property type="term" value="F:fluoride channel activity"/>
    <property type="evidence" value="ECO:0007669"/>
    <property type="project" value="UniProtKB-UniRule"/>
</dbReference>
<feature type="binding site" evidence="10">
    <location>
        <position position="92"/>
    </location>
    <ligand>
        <name>Na(+)</name>
        <dbReference type="ChEBI" id="CHEBI:29101"/>
        <note>structural</note>
    </ligand>
</feature>
<feature type="transmembrane region" description="Helical" evidence="10">
    <location>
        <begin position="47"/>
        <end position="72"/>
    </location>
</feature>
<dbReference type="Pfam" id="PF02537">
    <property type="entry name" value="CRCB"/>
    <property type="match status" value="1"/>
</dbReference>
<comment type="function">
    <text evidence="9 10">Fluoride-specific ion channel. Important for reducing fluoride concentration in the cell, thus reducing its toxicity.</text>
</comment>
<evidence type="ECO:0000256" key="7">
    <source>
        <dbReference type="ARBA" id="ARBA00035120"/>
    </source>
</evidence>
<keyword evidence="10" id="KW-0479">Metal-binding</keyword>